<sequence length="535" mass="58424">MNAAPVNSALQAHTLQEYLDQTKHATTDNFGFPRHGGGFDYYTPQQIWHMATKAMCTYQAAGLPSTEPQVVGLRAVSSADFAIAFLSIVRLGHTVLVLWPTLDAAKVGVLMDKTNSRILISGAKDANAFVKLGKTVIPLATVQSLGGAARGNPTQPLKPEDAPKPSFLIKDTDPAIIIHTSGSTGNPKPVPKTHAQIIRTLRTVPPSFIDKSLFCGPWIHFSVGLYAMLYSFAKQGGPTYWASETSPPTPGTYRDIMLEIRPQLAWFNPVSLMATMATPEGVEALQKCIVVSTAGNVFPDQLGDRLVQVGVRLTNEYGMSELSFSLSSAPRLRRPGDLGWQYLEADPVSAPHIRFRPLPARNGGAEQLYELVVLPSHPTQDKRFANMPDGSFRTGDVFVKHPSAERYKCMGRMGDDVAIYPGNGRIVLNAVSYEHAVLAQNEDILQEVLLFGNGRTEAGMLLFTKPGCVASSAEVLRRVWATVERQINGVLPAVLRKEMLVIVRDEVLPYTAKGSIVRPELYKRFESVINAAYGL</sequence>
<dbReference type="PROSITE" id="PS00455">
    <property type="entry name" value="AMP_BINDING"/>
    <property type="match status" value="1"/>
</dbReference>
<protein>
    <recommendedName>
        <fullName evidence="2">AMP-dependent synthetase/ligase domain-containing protein</fullName>
    </recommendedName>
</protein>
<dbReference type="InterPro" id="IPR042099">
    <property type="entry name" value="ANL_N_sf"/>
</dbReference>
<dbReference type="Proteomes" id="UP001628179">
    <property type="component" value="Unassembled WGS sequence"/>
</dbReference>
<dbReference type="Pfam" id="PF23562">
    <property type="entry name" value="AMP-binding_C_3"/>
    <property type="match status" value="1"/>
</dbReference>
<name>A0ABQ0GF60_9PEZI</name>
<dbReference type="InterPro" id="IPR020845">
    <property type="entry name" value="AMP-binding_CS"/>
</dbReference>
<organism evidence="3 4">
    <name type="scientific">Madurella fahalii</name>
    <dbReference type="NCBI Taxonomy" id="1157608"/>
    <lineage>
        <taxon>Eukaryota</taxon>
        <taxon>Fungi</taxon>
        <taxon>Dikarya</taxon>
        <taxon>Ascomycota</taxon>
        <taxon>Pezizomycotina</taxon>
        <taxon>Sordariomycetes</taxon>
        <taxon>Sordariomycetidae</taxon>
        <taxon>Sordariales</taxon>
        <taxon>Sordariales incertae sedis</taxon>
        <taxon>Madurella</taxon>
    </lineage>
</organism>
<proteinExistence type="inferred from homology"/>
<dbReference type="PANTHER" id="PTHR43201">
    <property type="entry name" value="ACYL-COA SYNTHETASE"/>
    <property type="match status" value="1"/>
</dbReference>
<comment type="caution">
    <text evidence="3">The sequence shown here is derived from an EMBL/GenBank/DDBJ whole genome shotgun (WGS) entry which is preliminary data.</text>
</comment>
<dbReference type="SUPFAM" id="SSF56801">
    <property type="entry name" value="Acetyl-CoA synthetase-like"/>
    <property type="match status" value="1"/>
</dbReference>
<comment type="similarity">
    <text evidence="1">Belongs to the ATP-dependent AMP-binding enzyme family.</text>
</comment>
<reference evidence="3 4" key="1">
    <citation type="submission" date="2024-09" db="EMBL/GenBank/DDBJ databases">
        <title>Itraconazole resistance in Madurella fahalii resulting from another homologue of gene encoding cytochrome P450 14-alpha sterol demethylase (CYP51).</title>
        <authorList>
            <person name="Yoshioka I."/>
            <person name="Fahal A.H."/>
            <person name="Kaneko S."/>
            <person name="Yaguchi T."/>
        </authorList>
    </citation>
    <scope>NUCLEOTIDE SEQUENCE [LARGE SCALE GENOMIC DNA]</scope>
    <source>
        <strain evidence="3 4">IFM 68171</strain>
    </source>
</reference>
<keyword evidence="4" id="KW-1185">Reference proteome</keyword>
<evidence type="ECO:0000313" key="4">
    <source>
        <dbReference type="Proteomes" id="UP001628179"/>
    </source>
</evidence>
<dbReference type="PANTHER" id="PTHR43201:SF8">
    <property type="entry name" value="ACYL-COA SYNTHETASE FAMILY MEMBER 3"/>
    <property type="match status" value="1"/>
</dbReference>
<evidence type="ECO:0000259" key="2">
    <source>
        <dbReference type="Pfam" id="PF00501"/>
    </source>
</evidence>
<dbReference type="RefSeq" id="XP_070918061.1">
    <property type="nucleotide sequence ID" value="XM_071061960.1"/>
</dbReference>
<dbReference type="Gene3D" id="3.40.50.12780">
    <property type="entry name" value="N-terminal domain of ligase-like"/>
    <property type="match status" value="1"/>
</dbReference>
<dbReference type="EMBL" id="BAAFSV010000003">
    <property type="protein sequence ID" value="GAB1316330.1"/>
    <property type="molecule type" value="Genomic_DNA"/>
</dbReference>
<accession>A0ABQ0GF60</accession>
<feature type="domain" description="AMP-dependent synthetase/ligase" evidence="2">
    <location>
        <begin position="66"/>
        <end position="329"/>
    </location>
</feature>
<dbReference type="Pfam" id="PF00501">
    <property type="entry name" value="AMP-binding"/>
    <property type="match status" value="1"/>
</dbReference>
<evidence type="ECO:0000256" key="1">
    <source>
        <dbReference type="ARBA" id="ARBA00006432"/>
    </source>
</evidence>
<dbReference type="InterPro" id="IPR000873">
    <property type="entry name" value="AMP-dep_synth/lig_dom"/>
</dbReference>
<dbReference type="GeneID" id="98177283"/>
<evidence type="ECO:0000313" key="3">
    <source>
        <dbReference type="EMBL" id="GAB1316330.1"/>
    </source>
</evidence>
<gene>
    <name evidence="3" type="ORF">MFIFM68171_06540</name>
</gene>